<dbReference type="InterPro" id="IPR036866">
    <property type="entry name" value="RibonucZ/Hydroxyglut_hydro"/>
</dbReference>
<dbReference type="GO" id="GO:0070813">
    <property type="term" value="P:hydrogen sulfide metabolic process"/>
    <property type="evidence" value="ECO:0007669"/>
    <property type="project" value="TreeGrafter"/>
</dbReference>
<evidence type="ECO:0000313" key="3">
    <source>
        <dbReference type="EMBL" id="EAR96103.1"/>
    </source>
</evidence>
<dbReference type="SMART" id="SM00849">
    <property type="entry name" value="Lactamase_B"/>
    <property type="match status" value="1"/>
</dbReference>
<dbReference type="GO" id="GO:0050313">
    <property type="term" value="F:sulfur dioxygenase activity"/>
    <property type="evidence" value="ECO:0007669"/>
    <property type="project" value="InterPro"/>
</dbReference>
<dbReference type="CDD" id="cd00158">
    <property type="entry name" value="RHOD"/>
    <property type="match status" value="1"/>
</dbReference>
<dbReference type="RefSeq" id="XP_001016348.1">
    <property type="nucleotide sequence ID" value="XM_001016348.3"/>
</dbReference>
<dbReference type="PROSITE" id="PS50206">
    <property type="entry name" value="RHODANESE_3"/>
    <property type="match status" value="2"/>
</dbReference>
<dbReference type="STRING" id="312017.I7M1D2"/>
<organism evidence="3 4">
    <name type="scientific">Tetrahymena thermophila (strain SB210)</name>
    <dbReference type="NCBI Taxonomy" id="312017"/>
    <lineage>
        <taxon>Eukaryota</taxon>
        <taxon>Sar</taxon>
        <taxon>Alveolata</taxon>
        <taxon>Ciliophora</taxon>
        <taxon>Intramacronucleata</taxon>
        <taxon>Oligohymenophorea</taxon>
        <taxon>Hymenostomatida</taxon>
        <taxon>Tetrahymenina</taxon>
        <taxon>Tetrahymenidae</taxon>
        <taxon>Tetrahymena</taxon>
    </lineage>
</organism>
<dbReference type="SUPFAM" id="SSF52821">
    <property type="entry name" value="Rhodanese/Cell cycle control phosphatase"/>
    <property type="match status" value="2"/>
</dbReference>
<dbReference type="GO" id="GO:0046872">
    <property type="term" value="F:metal ion binding"/>
    <property type="evidence" value="ECO:0007669"/>
    <property type="project" value="UniProtKB-KW"/>
</dbReference>
<dbReference type="SMART" id="SM00450">
    <property type="entry name" value="RHOD"/>
    <property type="match status" value="2"/>
</dbReference>
<feature type="domain" description="Rhodanese" evidence="2">
    <location>
        <begin position="298"/>
        <end position="388"/>
    </location>
</feature>
<gene>
    <name evidence="3" type="ORF">TTHERM_00128670</name>
</gene>
<dbReference type="FunFam" id="3.60.15.10:FF:000030">
    <property type="entry name" value="Metallo-beta-lactamase family protein"/>
    <property type="match status" value="1"/>
</dbReference>
<reference evidence="4" key="1">
    <citation type="journal article" date="2006" name="PLoS Biol.">
        <title>Macronuclear genome sequence of the ciliate Tetrahymena thermophila, a model eukaryote.</title>
        <authorList>
            <person name="Eisen J.A."/>
            <person name="Coyne R.S."/>
            <person name="Wu M."/>
            <person name="Wu D."/>
            <person name="Thiagarajan M."/>
            <person name="Wortman J.R."/>
            <person name="Badger J.H."/>
            <person name="Ren Q."/>
            <person name="Amedeo P."/>
            <person name="Jones K.M."/>
            <person name="Tallon L.J."/>
            <person name="Delcher A.L."/>
            <person name="Salzberg S.L."/>
            <person name="Silva J.C."/>
            <person name="Haas B.J."/>
            <person name="Majoros W.H."/>
            <person name="Farzad M."/>
            <person name="Carlton J.M."/>
            <person name="Smith R.K. Jr."/>
            <person name="Garg J."/>
            <person name="Pearlman R.E."/>
            <person name="Karrer K.M."/>
            <person name="Sun L."/>
            <person name="Manning G."/>
            <person name="Elde N.C."/>
            <person name="Turkewitz A.P."/>
            <person name="Asai D.J."/>
            <person name="Wilkes D.E."/>
            <person name="Wang Y."/>
            <person name="Cai H."/>
            <person name="Collins K."/>
            <person name="Stewart B.A."/>
            <person name="Lee S.R."/>
            <person name="Wilamowska K."/>
            <person name="Weinberg Z."/>
            <person name="Ruzzo W.L."/>
            <person name="Wloga D."/>
            <person name="Gaertig J."/>
            <person name="Frankel J."/>
            <person name="Tsao C.-C."/>
            <person name="Gorovsky M.A."/>
            <person name="Keeling P.J."/>
            <person name="Waller R.F."/>
            <person name="Patron N.J."/>
            <person name="Cherry J.M."/>
            <person name="Stover N.A."/>
            <person name="Krieger C.J."/>
            <person name="del Toro C."/>
            <person name="Ryder H.F."/>
            <person name="Williamson S.C."/>
            <person name="Barbeau R.A."/>
            <person name="Hamilton E.P."/>
            <person name="Orias E."/>
        </authorList>
    </citation>
    <scope>NUCLEOTIDE SEQUENCE [LARGE SCALE GENOMIC DNA]</scope>
    <source>
        <strain evidence="4">SB210</strain>
    </source>
</reference>
<dbReference type="CDD" id="cd07724">
    <property type="entry name" value="POD-like_MBL-fold"/>
    <property type="match status" value="1"/>
</dbReference>
<dbReference type="SUPFAM" id="SSF56281">
    <property type="entry name" value="Metallo-hydrolase/oxidoreductase"/>
    <property type="match status" value="1"/>
</dbReference>
<dbReference type="Gene3D" id="3.60.15.10">
    <property type="entry name" value="Ribonuclease Z/Hydroxyacylglutathione hydrolase-like"/>
    <property type="match status" value="1"/>
</dbReference>
<proteinExistence type="predicted"/>
<dbReference type="HOGENOM" id="CLU_030571_7_1_1"/>
<dbReference type="InterPro" id="IPR001763">
    <property type="entry name" value="Rhodanese-like_dom"/>
</dbReference>
<sequence length="493" mass="54850">MGCSNSRSELQAGIQAKMPEAKLHIDESENYHIAQLFTSCLAEMAYYIESEKEAIVIDPLRETEPYIEYAKKRGATIKYILLTHFHADFISGHVDLAKKTGAKIVYGPTAKASFDFHLATDGEKIPIGKVNIEVLHTPGHTQESSCYLLLDGERQHAVFTGDTLFLGEVGRPDLAVKSGEITKEDLAGWMYDSLRNKIMKLDPKVIVYPGHGAGSPCGKKISDGTFDTLENQLKTNYALQEIERDQFVTLLSSDLPAPPQYFFHDVAQNKSCALPVEEVVSKNLNFIPATKFLSEVAKVPESTIIDTRAPKAFEKGFIPGSVNVSLSITFAIWVGTLFKPETKFFIVAENGKEKESIIRLARIGYDNVLGCLEGGFEAFQTAHKHKDEITVVQQENLTKEMHFVDVRNAPELSHGYIKGAHNIPLGQLEQILKDNSNNEALPKDKPIYIYCKSGARSMIASSLLKKYGYTNHLNVDGGFESIKKNQNLEFQNI</sequence>
<dbReference type="InterPro" id="IPR036873">
    <property type="entry name" value="Rhodanese-like_dom_sf"/>
</dbReference>
<keyword evidence="4" id="KW-1185">Reference proteome</keyword>
<feature type="domain" description="Rhodanese" evidence="2">
    <location>
        <begin position="397"/>
        <end position="487"/>
    </location>
</feature>
<dbReference type="Pfam" id="PF00581">
    <property type="entry name" value="Rhodanese"/>
    <property type="match status" value="2"/>
</dbReference>
<dbReference type="eggNOG" id="KOG0814">
    <property type="taxonomic scope" value="Eukaryota"/>
</dbReference>
<dbReference type="InParanoid" id="I7M1D2"/>
<dbReference type="InterPro" id="IPR044528">
    <property type="entry name" value="POD-like_MBL-fold"/>
</dbReference>
<dbReference type="KEGG" id="tet:TTHERM_00128670"/>
<dbReference type="PANTHER" id="PTHR43084">
    <property type="entry name" value="PERSULFIDE DIOXYGENASE ETHE1"/>
    <property type="match status" value="1"/>
</dbReference>
<evidence type="ECO:0000256" key="1">
    <source>
        <dbReference type="ARBA" id="ARBA00022723"/>
    </source>
</evidence>
<evidence type="ECO:0000259" key="2">
    <source>
        <dbReference type="PROSITE" id="PS50206"/>
    </source>
</evidence>
<dbReference type="OMA" id="QGAYYIT"/>
<dbReference type="GO" id="GO:0006749">
    <property type="term" value="P:glutathione metabolic process"/>
    <property type="evidence" value="ECO:0007669"/>
    <property type="project" value="InterPro"/>
</dbReference>
<dbReference type="Gene3D" id="3.40.250.10">
    <property type="entry name" value="Rhodanese-like domain"/>
    <property type="match status" value="2"/>
</dbReference>
<dbReference type="AlphaFoldDB" id="I7M1D2"/>
<accession>I7M1D2</accession>
<keyword evidence="1" id="KW-0479">Metal-binding</keyword>
<evidence type="ECO:0000313" key="4">
    <source>
        <dbReference type="Proteomes" id="UP000009168"/>
    </source>
</evidence>
<dbReference type="GeneID" id="7832307"/>
<dbReference type="PANTHER" id="PTHR43084:SF1">
    <property type="entry name" value="PERSULFIDE DIOXYGENASE ETHE1, MITOCHONDRIAL"/>
    <property type="match status" value="1"/>
</dbReference>
<dbReference type="Proteomes" id="UP000009168">
    <property type="component" value="Unassembled WGS sequence"/>
</dbReference>
<dbReference type="Pfam" id="PF00753">
    <property type="entry name" value="Lactamase_B"/>
    <property type="match status" value="1"/>
</dbReference>
<dbReference type="InterPro" id="IPR051682">
    <property type="entry name" value="Mito_Persulfide_Diox"/>
</dbReference>
<dbReference type="EMBL" id="GG662699">
    <property type="protein sequence ID" value="EAR96103.1"/>
    <property type="molecule type" value="Genomic_DNA"/>
</dbReference>
<dbReference type="OrthoDB" id="449487at2759"/>
<protein>
    <submittedName>
        <fullName evidence="3">Metallo-beta-lactamase family protein</fullName>
    </submittedName>
</protein>
<dbReference type="InterPro" id="IPR001279">
    <property type="entry name" value="Metallo-B-lactamas"/>
</dbReference>
<name>I7M1D2_TETTS</name>